<dbReference type="AlphaFoldDB" id="A0A330L4V8"/>
<accession>A0A330L4V8</accession>
<name>A0A330L4V8_9BACT</name>
<dbReference type="PROSITE" id="PS51318">
    <property type="entry name" value="TAT"/>
    <property type="match status" value="1"/>
</dbReference>
<evidence type="ECO:0000256" key="1">
    <source>
        <dbReference type="SAM" id="SignalP"/>
    </source>
</evidence>
<dbReference type="Proteomes" id="UP000248168">
    <property type="component" value="Unassembled WGS sequence"/>
</dbReference>
<evidence type="ECO:0000313" key="2">
    <source>
        <dbReference type="EMBL" id="SPP64335.1"/>
    </source>
</evidence>
<evidence type="ECO:0000313" key="3">
    <source>
        <dbReference type="Proteomes" id="UP000248168"/>
    </source>
</evidence>
<organism evidence="2 3">
    <name type="scientific">Nitrospira lenta</name>
    <dbReference type="NCBI Taxonomy" id="1436998"/>
    <lineage>
        <taxon>Bacteria</taxon>
        <taxon>Pseudomonadati</taxon>
        <taxon>Nitrospirota</taxon>
        <taxon>Nitrospiria</taxon>
        <taxon>Nitrospirales</taxon>
        <taxon>Nitrospiraceae</taxon>
        <taxon>Nitrospira</taxon>
    </lineage>
</organism>
<dbReference type="RefSeq" id="WP_121988746.1">
    <property type="nucleotide sequence ID" value="NZ_OUNR01000005.1"/>
</dbReference>
<dbReference type="EMBL" id="OUNR01000005">
    <property type="protein sequence ID" value="SPP64335.1"/>
    <property type="molecule type" value="Genomic_DNA"/>
</dbReference>
<feature type="signal peptide" evidence="1">
    <location>
        <begin position="1"/>
        <end position="28"/>
    </location>
</feature>
<reference evidence="3" key="1">
    <citation type="submission" date="2018-04" db="EMBL/GenBank/DDBJ databases">
        <authorList>
            <person name="Lucker S."/>
            <person name="Sakoula D."/>
        </authorList>
    </citation>
    <scope>NUCLEOTIDE SEQUENCE [LARGE SCALE GENOMIC DNA]</scope>
</reference>
<protein>
    <submittedName>
        <fullName evidence="2">Uncharacterized protein</fullName>
    </submittedName>
</protein>
<proteinExistence type="predicted"/>
<dbReference type="InParanoid" id="A0A330L4V8"/>
<gene>
    <name evidence="2" type="ORF">NITLEN_130008</name>
</gene>
<dbReference type="InterPro" id="IPR006311">
    <property type="entry name" value="TAT_signal"/>
</dbReference>
<dbReference type="OrthoDB" id="9792047at2"/>
<sequence>MNNVTQRRHLKRTAALAVGAFASLLAVATGGLTAQADGLQAEERTYAITIDATAIVSQSWWHVPGVTPSIWTSDPETSDAYRTTEPRLLQLQPGRYKFISFTFDFPFEVTPAGMVEYAPSLNQCVEGRGTSTLIVRCKRTYPYGGTPEYSLTP</sequence>
<feature type="chain" id="PRO_5016334659" evidence="1">
    <location>
        <begin position="29"/>
        <end position="153"/>
    </location>
</feature>
<keyword evidence="1" id="KW-0732">Signal</keyword>
<keyword evidence="3" id="KW-1185">Reference proteome</keyword>